<dbReference type="RefSeq" id="WP_006546473.1">
    <property type="nucleotide sequence ID" value="NZ_DS999543.1"/>
</dbReference>
<dbReference type="EMBL" id="ACFG01000030">
    <property type="protein sequence ID" value="EEH63682.1"/>
    <property type="molecule type" value="Genomic_DNA"/>
</dbReference>
<dbReference type="Pfam" id="PF04198">
    <property type="entry name" value="Sugar-bind"/>
    <property type="match status" value="1"/>
</dbReference>
<dbReference type="PANTHER" id="PTHR34294">
    <property type="entry name" value="TRANSCRIPTIONAL REGULATOR-RELATED"/>
    <property type="match status" value="1"/>
</dbReference>
<reference evidence="6 7" key="1">
    <citation type="submission" date="2009-01" db="EMBL/GenBank/DDBJ databases">
        <authorList>
            <person name="Qin X."/>
            <person name="Bachman B."/>
            <person name="Battles P."/>
            <person name="Bell A."/>
            <person name="Bess C."/>
            <person name="Bickham C."/>
            <person name="Chaboub L."/>
            <person name="Chen D."/>
            <person name="Coyle M."/>
            <person name="Deiros D.R."/>
            <person name="Dinh H."/>
            <person name="Forbes L."/>
            <person name="Fowler G."/>
            <person name="Francisco L."/>
            <person name="Fu Q."/>
            <person name="Gubbala S."/>
            <person name="Hale W."/>
            <person name="Han Y."/>
            <person name="Hemphill L."/>
            <person name="Highlander S.K."/>
            <person name="Hirani K."/>
            <person name="Hogues M."/>
            <person name="Jackson L."/>
            <person name="Jakkamsetti A."/>
            <person name="Javaid M."/>
            <person name="Jiang H."/>
            <person name="Korchina V."/>
            <person name="Kovar C."/>
            <person name="Lara F."/>
            <person name="Lee S."/>
            <person name="Mata R."/>
            <person name="Mathew T."/>
            <person name="Moen C."/>
            <person name="Morales K."/>
            <person name="Munidasa M."/>
            <person name="Nazareth L."/>
            <person name="Ngo R."/>
            <person name="Nguyen L."/>
            <person name="Okwuonu G."/>
            <person name="Ongeri F."/>
            <person name="Patil S."/>
            <person name="Petrosino J."/>
            <person name="Pham C."/>
            <person name="Pham P."/>
            <person name="Pu L.-L."/>
            <person name="Puazo M."/>
            <person name="Raj R."/>
            <person name="Reid J."/>
            <person name="Rouhana J."/>
            <person name="Saada N."/>
            <person name="Shang Y."/>
            <person name="Simmons D."/>
            <person name="Thornton R."/>
            <person name="Warren J."/>
            <person name="Weissenberger G."/>
            <person name="Zhang J."/>
            <person name="Zhang L."/>
            <person name="Zhou C."/>
            <person name="Zhu D."/>
            <person name="Muzny D."/>
            <person name="Worley K."/>
            <person name="Gibbs R."/>
        </authorList>
    </citation>
    <scope>NUCLEOTIDE SEQUENCE [LARGE SCALE GENOMIC DNA]</scope>
    <source>
        <strain evidence="6 7">DSM 15436</strain>
    </source>
</reference>
<accession>C0W0V8</accession>
<feature type="domain" description="Sugar-binding" evidence="5">
    <location>
        <begin position="71"/>
        <end position="322"/>
    </location>
</feature>
<evidence type="ECO:0000256" key="4">
    <source>
        <dbReference type="ARBA" id="ARBA00023163"/>
    </source>
</evidence>
<dbReference type="eggNOG" id="COG2390">
    <property type="taxonomic scope" value="Bacteria"/>
</dbReference>
<evidence type="ECO:0000313" key="7">
    <source>
        <dbReference type="Proteomes" id="UP000010301"/>
    </source>
</evidence>
<dbReference type="InterPro" id="IPR036388">
    <property type="entry name" value="WH-like_DNA-bd_sf"/>
</dbReference>
<dbReference type="STRING" id="525245.HMPREF0044_0701"/>
<comment type="caution">
    <text evidence="6">The sequence shown here is derived from an EMBL/GenBank/DDBJ whole genome shotgun (WGS) entry which is preliminary data.</text>
</comment>
<sequence>MPGKALGMNTSATLLSHKDIQSIDAAKLYYSGMSQQEVADTLHLSRPTISKLLSHAQEKGFVRITVHDPRTEDQALQERLIQRFGLSDVRVVFPGTADRQKVNESLGRAAADLLTSLVAEGDTIGVAWSRTVEAMSRALVKTPRRNVKVVQIRGGVGAAETGFSEISTINRFAEAFEGEPHMLALPTVFETVQVKTAVEKERQVVEVLEMGRTARFAVFTVGEVSSDAYMMQLSALRPEERELLLQRSCGDICSRFVDGKGRICLPDLNSRTVSISLPHLRRVPQKLLVVGGEEKAEIAKVALSYGYVSHLVIDAATAMAILD</sequence>
<dbReference type="HOGENOM" id="CLU_054506_0_1_11"/>
<organism evidence="6 7">
    <name type="scientific">Gleimia coleocanis DSM 15436</name>
    <dbReference type="NCBI Taxonomy" id="525245"/>
    <lineage>
        <taxon>Bacteria</taxon>
        <taxon>Bacillati</taxon>
        <taxon>Actinomycetota</taxon>
        <taxon>Actinomycetes</taxon>
        <taxon>Actinomycetales</taxon>
        <taxon>Actinomycetaceae</taxon>
        <taxon>Gleimia</taxon>
    </lineage>
</organism>
<dbReference type="AlphaFoldDB" id="C0W0V8"/>
<dbReference type="Gene3D" id="1.10.10.10">
    <property type="entry name" value="Winged helix-like DNA-binding domain superfamily/Winged helix DNA-binding domain"/>
    <property type="match status" value="1"/>
</dbReference>
<evidence type="ECO:0000256" key="3">
    <source>
        <dbReference type="ARBA" id="ARBA00023125"/>
    </source>
</evidence>
<evidence type="ECO:0000259" key="5">
    <source>
        <dbReference type="Pfam" id="PF04198"/>
    </source>
</evidence>
<keyword evidence="4" id="KW-0804">Transcription</keyword>
<dbReference type="GO" id="GO:0030246">
    <property type="term" value="F:carbohydrate binding"/>
    <property type="evidence" value="ECO:0007669"/>
    <property type="project" value="InterPro"/>
</dbReference>
<keyword evidence="7" id="KW-1185">Reference proteome</keyword>
<proteinExistence type="inferred from homology"/>
<dbReference type="InterPro" id="IPR007324">
    <property type="entry name" value="Sugar-bd_dom_put"/>
</dbReference>
<comment type="similarity">
    <text evidence="1">Belongs to the SorC transcriptional regulatory family.</text>
</comment>
<dbReference type="InterPro" id="IPR037171">
    <property type="entry name" value="NagB/RpiA_transferase-like"/>
</dbReference>
<gene>
    <name evidence="6" type="ORF">HMPREF0044_0701</name>
</gene>
<protein>
    <submittedName>
        <fullName evidence="6">Putative deoxyribonucleoside regulator</fullName>
    </submittedName>
</protein>
<dbReference type="SUPFAM" id="SSF100950">
    <property type="entry name" value="NagB/RpiA/CoA transferase-like"/>
    <property type="match status" value="1"/>
</dbReference>
<dbReference type="PANTHER" id="PTHR34294:SF1">
    <property type="entry name" value="TRANSCRIPTIONAL REGULATOR LSRR"/>
    <property type="match status" value="1"/>
</dbReference>
<evidence type="ECO:0000256" key="2">
    <source>
        <dbReference type="ARBA" id="ARBA00023015"/>
    </source>
</evidence>
<evidence type="ECO:0000313" key="6">
    <source>
        <dbReference type="EMBL" id="EEH63682.1"/>
    </source>
</evidence>
<dbReference type="Proteomes" id="UP000010301">
    <property type="component" value="Unassembled WGS sequence"/>
</dbReference>
<keyword evidence="2" id="KW-0805">Transcription regulation</keyword>
<dbReference type="InterPro" id="IPR051054">
    <property type="entry name" value="SorC_transcr_regulators"/>
</dbReference>
<dbReference type="Gene3D" id="3.40.50.1360">
    <property type="match status" value="1"/>
</dbReference>
<evidence type="ECO:0000256" key="1">
    <source>
        <dbReference type="ARBA" id="ARBA00010466"/>
    </source>
</evidence>
<keyword evidence="3" id="KW-0238">DNA-binding</keyword>
<dbReference type="GO" id="GO:0003677">
    <property type="term" value="F:DNA binding"/>
    <property type="evidence" value="ECO:0007669"/>
    <property type="project" value="UniProtKB-KW"/>
</dbReference>
<name>C0W0V8_9ACTO</name>